<reference evidence="1 2" key="1">
    <citation type="submission" date="2016-12" db="EMBL/GenBank/DDBJ databases">
        <authorList>
            <person name="Song W.-J."/>
            <person name="Kurnit D.M."/>
        </authorList>
    </citation>
    <scope>NUCLEOTIDE SEQUENCE [LARGE SCALE GENOMIC DNA]</scope>
    <source>
        <strain evidence="1 2">IMCC3135</strain>
    </source>
</reference>
<gene>
    <name evidence="1" type="ORF">IMCC3135_18740</name>
</gene>
<keyword evidence="2" id="KW-1185">Reference proteome</keyword>
<dbReference type="OrthoDB" id="6226197at2"/>
<dbReference type="Gene3D" id="2.60.40.2970">
    <property type="match status" value="1"/>
</dbReference>
<protein>
    <recommendedName>
        <fullName evidence="3">Intracellular proteinase inhibitor BsuPI domain-containing protein</fullName>
    </recommendedName>
</protein>
<dbReference type="EMBL" id="CP018632">
    <property type="protein sequence ID" value="ASJ73827.1"/>
    <property type="molecule type" value="Genomic_DNA"/>
</dbReference>
<proteinExistence type="predicted"/>
<organism evidence="1 2">
    <name type="scientific">Granulosicoccus antarcticus IMCC3135</name>
    <dbReference type="NCBI Taxonomy" id="1192854"/>
    <lineage>
        <taxon>Bacteria</taxon>
        <taxon>Pseudomonadati</taxon>
        <taxon>Pseudomonadota</taxon>
        <taxon>Gammaproteobacteria</taxon>
        <taxon>Chromatiales</taxon>
        <taxon>Granulosicoccaceae</taxon>
        <taxon>Granulosicoccus</taxon>
    </lineage>
</organism>
<dbReference type="Proteomes" id="UP000250079">
    <property type="component" value="Chromosome"/>
</dbReference>
<evidence type="ECO:0008006" key="3">
    <source>
        <dbReference type="Google" id="ProtNLM"/>
    </source>
</evidence>
<accession>A0A2Z2P0Q9</accession>
<dbReference type="KEGG" id="gai:IMCC3135_18740"/>
<name>A0A2Z2P0Q9_9GAMM</name>
<evidence type="ECO:0000313" key="2">
    <source>
        <dbReference type="Proteomes" id="UP000250079"/>
    </source>
</evidence>
<dbReference type="RefSeq" id="WP_088918958.1">
    <property type="nucleotide sequence ID" value="NZ_CP018632.1"/>
</dbReference>
<evidence type="ECO:0000313" key="1">
    <source>
        <dbReference type="EMBL" id="ASJ73827.1"/>
    </source>
</evidence>
<sequence length="157" mass="17428">MVDPGTTDKGATESKTGSSLHASIIIPDVEIALGDAVSIQMVLHNTGDQTASFLPMNTAFEAPLYADVFEVKLLDESLPYIGPMARRLPATADDVLELKPDERLERTVVLSDYYPMDQPGRYEIRYIPRQLVVEPELAIELVELVLDTPVVYVNIPW</sequence>
<dbReference type="AlphaFoldDB" id="A0A2Z2P0Q9"/>